<name>A0A1S3HRR2_LINAN</name>
<keyword evidence="1" id="KW-1185">Reference proteome</keyword>
<reference evidence="2" key="1">
    <citation type="submission" date="2025-08" db="UniProtKB">
        <authorList>
            <consortium name="RefSeq"/>
        </authorList>
    </citation>
    <scope>IDENTIFICATION</scope>
    <source>
        <tissue evidence="2">Gonads</tissue>
    </source>
</reference>
<dbReference type="AlphaFoldDB" id="A0A1S3HRR2"/>
<sequence>MDNKTESVEKAKSVEDSYEGITSCQYNTPIKWHYTAVKDIKDAGWTCPLDRPKHGFVRTLDCVSGTSGMFWEAMIGMAERWRAGDIPRPDITEKFLAFMKIPIITEETEPRGVEEDQLVKKERKELTDDANLMVAKKSTDEVPVDPPTSVLSMTGVDTSVKKDLERLRQTQDGWRRRVKYRDIKAVWEEIEMPEEKVTVAPEMDETKLAIIEKKKKEKKRGLLGDFLSWLTSCVRKRKEQG</sequence>
<gene>
    <name evidence="2" type="primary">LOC106157572</name>
</gene>
<evidence type="ECO:0000313" key="2">
    <source>
        <dbReference type="RefSeq" id="XP_013388720.1"/>
    </source>
</evidence>
<dbReference type="KEGG" id="lak:106157572"/>
<dbReference type="RefSeq" id="XP_013388720.1">
    <property type="nucleotide sequence ID" value="XM_013533266.1"/>
</dbReference>
<dbReference type="InParanoid" id="A0A1S3HRR2"/>
<dbReference type="Proteomes" id="UP000085678">
    <property type="component" value="Unplaced"/>
</dbReference>
<organism evidence="1 2">
    <name type="scientific">Lingula anatina</name>
    <name type="common">Brachiopod</name>
    <name type="synonym">Lingula unguis</name>
    <dbReference type="NCBI Taxonomy" id="7574"/>
    <lineage>
        <taxon>Eukaryota</taxon>
        <taxon>Metazoa</taxon>
        <taxon>Spiralia</taxon>
        <taxon>Lophotrochozoa</taxon>
        <taxon>Brachiopoda</taxon>
        <taxon>Linguliformea</taxon>
        <taxon>Lingulata</taxon>
        <taxon>Lingulida</taxon>
        <taxon>Linguloidea</taxon>
        <taxon>Lingulidae</taxon>
        <taxon>Lingula</taxon>
    </lineage>
</organism>
<dbReference type="GeneID" id="106157572"/>
<accession>A0A1S3HRR2</accession>
<protein>
    <submittedName>
        <fullName evidence="2">Uncharacterized protein LOC106157572</fullName>
    </submittedName>
</protein>
<evidence type="ECO:0000313" key="1">
    <source>
        <dbReference type="Proteomes" id="UP000085678"/>
    </source>
</evidence>
<proteinExistence type="predicted"/>